<accession>A0ABD4HJI3</accession>
<proteinExistence type="predicted"/>
<protein>
    <submittedName>
        <fullName evidence="1">Uncharacterized protein</fullName>
    </submittedName>
</protein>
<evidence type="ECO:0000313" key="1">
    <source>
        <dbReference type="EMBL" id="MBA0971590.1"/>
    </source>
</evidence>
<organism evidence="1 2">
    <name type="scientific">Enterococcus gallinarum</name>
    <dbReference type="NCBI Taxonomy" id="1353"/>
    <lineage>
        <taxon>Bacteria</taxon>
        <taxon>Bacillati</taxon>
        <taxon>Bacillota</taxon>
        <taxon>Bacilli</taxon>
        <taxon>Lactobacillales</taxon>
        <taxon>Enterococcaceae</taxon>
        <taxon>Enterococcus</taxon>
    </lineage>
</organism>
<reference evidence="1 2" key="1">
    <citation type="submission" date="2020-06" db="EMBL/GenBank/DDBJ databases">
        <title>Crossreactivity between MHC class I-restricted antigens from cancer cells and an enterococcal bacteriophage.</title>
        <authorList>
            <person name="Fluckiger A."/>
            <person name="Daillere R."/>
            <person name="Sassi M."/>
            <person name="Cattoir V."/>
            <person name="Kroemer G."/>
            <person name="Zitvogel L."/>
        </authorList>
    </citation>
    <scope>NUCLEOTIDE SEQUENCE [LARGE SCALE GENOMIC DNA]</scope>
    <source>
        <strain evidence="1 2">EG4</strain>
    </source>
</reference>
<dbReference type="SUPFAM" id="SSF52047">
    <property type="entry name" value="RNI-like"/>
    <property type="match status" value="1"/>
</dbReference>
<comment type="caution">
    <text evidence="1">The sequence shown here is derived from an EMBL/GenBank/DDBJ whole genome shotgun (WGS) entry which is preliminary data.</text>
</comment>
<evidence type="ECO:0000313" key="2">
    <source>
        <dbReference type="Proteomes" id="UP000571857"/>
    </source>
</evidence>
<dbReference type="AlphaFoldDB" id="A0ABD4HJI3"/>
<dbReference type="RefSeq" id="WP_176332899.1">
    <property type="nucleotide sequence ID" value="NZ_CAKOCH010000001.1"/>
</dbReference>
<gene>
    <name evidence="1" type="ORF">HWH42_03085</name>
</gene>
<sequence length="930" mass="109414">MCDQAKAIENKNIENNKIIVVGNGFDISVGIKSSYEQFIDYIKDRHHFIEDLELYEYNRLFLRKYQDFKLNWSDFESLYEETVRNVNKRVLQHEELQDSLEINTINAAIKKLEKDFYDYISDEYHRWLQQNTVDNSVQFKKFSKKINPVIKQLLSDEHAFFINFNYTETLEDIVEDILFEKVQKDSNIIDNLKSQIAYKRIREAKNRIAHIHGSIEEENILFGGGFADREDTVDIHYSKSLLNDKLFRIKENDKLNTTRKIIMDELNKFDGTNEKIKEFDLYIMGHSLQGSDFPFLSRILNNAKRVFIFYYENDYVAKLEELIKILGSSIIEKVVLVPFVEVMYEKKDLLIYDYKEYEAIAPFLQNKFPNESILASLSLTTWHFIFRHISELVITPENIEIVLELVNKLHENNVSISILRIFFSDKIEEDVFEKIRDSKSFMKILETVERVSFEKTGVEIKFLETLLEKANRLSYLRLNHCVLLGDSDQKIDVSICESLSRLELKECVYSIQGVEKPVVFNSDKSEHSIEKLVIDTNTNIIFENSLFENSRKMLELSIRFSDSDINSVEGHLENLEILYIDCSATIFPNLTVGNSIKEVTIVGYPEDKFVLSTLLKNTGESFGFPNFRILQLNSADNITNFEQIDIDVVLDVFSKNINIILDDQRISIDQYYKIRPFQLNKTSDKFLIKGIDILKKTISRIVQQEVNDSMDVYEEFKMWYQEISEYTGELEEDSAFLGILEQKLIGSQHRIKEIGTKQIEKSEEVDSSGFNKHSQNIEISKVNNVIMDYSSQKINKETVLDFLRQTGRKEFIVDIYKKVLNDISEPINNETLILLKQKYFVEEKTAIINNFSKKWFVSEKELKFSSMQYEEGMEYIPNIKGIIESRDFDDYKKMNPESKKFKYPQEMKRNWKVLLENELIFLEKELRDSN</sequence>
<dbReference type="EMBL" id="JABXJK010000009">
    <property type="protein sequence ID" value="MBA0971590.1"/>
    <property type="molecule type" value="Genomic_DNA"/>
</dbReference>
<name>A0ABD4HJI3_ENTGA</name>
<dbReference type="Pfam" id="PF14253">
    <property type="entry name" value="AbiH"/>
    <property type="match status" value="1"/>
</dbReference>
<dbReference type="InterPro" id="IPR025935">
    <property type="entry name" value="AbiH"/>
</dbReference>
<dbReference type="Proteomes" id="UP000571857">
    <property type="component" value="Unassembled WGS sequence"/>
</dbReference>